<proteinExistence type="predicted"/>
<name>A0A9P9EWL3_9HYPO</name>
<protein>
    <submittedName>
        <fullName evidence="2">Uncharacterized protein</fullName>
    </submittedName>
</protein>
<dbReference type="OrthoDB" id="5044249at2759"/>
<feature type="non-terminal residue" evidence="2">
    <location>
        <position position="1"/>
    </location>
</feature>
<evidence type="ECO:0000256" key="1">
    <source>
        <dbReference type="SAM" id="MobiDB-lite"/>
    </source>
</evidence>
<feature type="region of interest" description="Disordered" evidence="1">
    <location>
        <begin position="36"/>
        <end position="101"/>
    </location>
</feature>
<dbReference type="Proteomes" id="UP000717696">
    <property type="component" value="Unassembled WGS sequence"/>
</dbReference>
<keyword evidence="3" id="KW-1185">Reference proteome</keyword>
<evidence type="ECO:0000313" key="2">
    <source>
        <dbReference type="EMBL" id="KAH7146894.1"/>
    </source>
</evidence>
<feature type="compositionally biased region" description="Polar residues" evidence="1">
    <location>
        <begin position="54"/>
        <end position="71"/>
    </location>
</feature>
<dbReference type="AlphaFoldDB" id="A0A9P9EWL3"/>
<sequence length="164" mass="18271">LPILSVEQTERARSNCDFSVSSDFSLPDTSDTAIQQMSEELLSQPFLDPAPNSPAGNAAQSKAPEWNSNGQRRLPEDSPNHPQRNNHIYHPQPQIQNEVLGAGVGGETINVGREVLEHVRKAAQFEEHVKQRLAKIEETLNLWEDRYAEHHSDTASILANDSEV</sequence>
<reference evidence="2" key="1">
    <citation type="journal article" date="2021" name="Nat. Commun.">
        <title>Genetic determinants of endophytism in the Arabidopsis root mycobiome.</title>
        <authorList>
            <person name="Mesny F."/>
            <person name="Miyauchi S."/>
            <person name="Thiergart T."/>
            <person name="Pickel B."/>
            <person name="Atanasova L."/>
            <person name="Karlsson M."/>
            <person name="Huettel B."/>
            <person name="Barry K.W."/>
            <person name="Haridas S."/>
            <person name="Chen C."/>
            <person name="Bauer D."/>
            <person name="Andreopoulos W."/>
            <person name="Pangilinan J."/>
            <person name="LaButti K."/>
            <person name="Riley R."/>
            <person name="Lipzen A."/>
            <person name="Clum A."/>
            <person name="Drula E."/>
            <person name="Henrissat B."/>
            <person name="Kohler A."/>
            <person name="Grigoriev I.V."/>
            <person name="Martin F.M."/>
            <person name="Hacquard S."/>
        </authorList>
    </citation>
    <scope>NUCLEOTIDE SEQUENCE</scope>
    <source>
        <strain evidence="2">MPI-CAGE-AT-0021</strain>
    </source>
</reference>
<accession>A0A9P9EWL3</accession>
<comment type="caution">
    <text evidence="2">The sequence shown here is derived from an EMBL/GenBank/DDBJ whole genome shotgun (WGS) entry which is preliminary data.</text>
</comment>
<gene>
    <name evidence="2" type="ORF">B0J13DRAFT_441919</name>
</gene>
<dbReference type="EMBL" id="JAGMUU010000008">
    <property type="protein sequence ID" value="KAH7146894.1"/>
    <property type="molecule type" value="Genomic_DNA"/>
</dbReference>
<evidence type="ECO:0000313" key="3">
    <source>
        <dbReference type="Proteomes" id="UP000717696"/>
    </source>
</evidence>
<organism evidence="2 3">
    <name type="scientific">Dactylonectria estremocensis</name>
    <dbReference type="NCBI Taxonomy" id="1079267"/>
    <lineage>
        <taxon>Eukaryota</taxon>
        <taxon>Fungi</taxon>
        <taxon>Dikarya</taxon>
        <taxon>Ascomycota</taxon>
        <taxon>Pezizomycotina</taxon>
        <taxon>Sordariomycetes</taxon>
        <taxon>Hypocreomycetidae</taxon>
        <taxon>Hypocreales</taxon>
        <taxon>Nectriaceae</taxon>
        <taxon>Dactylonectria</taxon>
    </lineage>
</organism>